<keyword evidence="5 7" id="KW-0057">Aromatic amino acid biosynthesis</keyword>
<feature type="binding site" evidence="7">
    <location>
        <position position="28"/>
    </location>
    <ligand>
        <name>phosphoenolpyruvate</name>
        <dbReference type="ChEBI" id="CHEBI:58702"/>
    </ligand>
</feature>
<feature type="active site" description="Proton acceptor" evidence="7">
    <location>
        <position position="374"/>
    </location>
</feature>
<dbReference type="InterPro" id="IPR036968">
    <property type="entry name" value="Enolpyruvate_Tfrase_sf"/>
</dbReference>
<evidence type="ECO:0000313" key="10">
    <source>
        <dbReference type="EMBL" id="PSJ31237.1"/>
    </source>
</evidence>
<sequence>MSKKVSLKLDIKVIPSKLSGELKLPPSKSIAHRHIICSALAEGVSEISNIAYSQDILASIDAMKALGARFEMGKDCIKVYGIGNKIKLLEIDDKASDKEKRNKLEAKDIATRESNNKDYIEKLVINCRESGSTIRFLLPILTIFNKKFHIQAQGRLLKRPMDPYFKIFDMEGISYQKNQEEILIEGGKGLRSEKFYMDGKISSQFISGMMFLLPLLNHDSEIIIENKLESKSYVDLTIDCLSKYGIEIENNEYKSFKIKANQSYISRDSYIEGDYSQAAFFAVANALGNEIDMLGVSESSLQGDRKILELLKNFGASVKFVDYLISEDLDLEKNIDNELKNKESSLDEKSNRKKLLIRQGCKKGYSFDGSDIPDIVPIVALLASLSKGKTRISNIFRLRIKESDRLEAVDCELNKLGANIKSGEDFLEINGVEKLNGAVIVDSHKDHRIAMMLAIASTVCKEAIIIKDADSVSKSFPDFWEKYRELGGIYECDLG</sequence>
<organism evidence="10 11">
    <name type="scientific">Peptostreptococcus russellii</name>
    <dbReference type="NCBI Taxonomy" id="215200"/>
    <lineage>
        <taxon>Bacteria</taxon>
        <taxon>Bacillati</taxon>
        <taxon>Bacillota</taxon>
        <taxon>Clostridia</taxon>
        <taxon>Peptostreptococcales</taxon>
        <taxon>Peptostreptococcaceae</taxon>
        <taxon>Peptostreptococcus</taxon>
    </lineage>
</organism>
<feature type="binding site" evidence="7">
    <location>
        <position position="405"/>
    </location>
    <ligand>
        <name>phosphoenolpyruvate</name>
        <dbReference type="ChEBI" id="CHEBI:58702"/>
    </ligand>
</feature>
<dbReference type="GO" id="GO:0005737">
    <property type="term" value="C:cytoplasm"/>
    <property type="evidence" value="ECO:0007669"/>
    <property type="project" value="UniProtKB-SubCell"/>
</dbReference>
<evidence type="ECO:0000256" key="3">
    <source>
        <dbReference type="ARBA" id="ARBA00022605"/>
    </source>
</evidence>
<dbReference type="GO" id="GO:0009073">
    <property type="term" value="P:aromatic amino acid family biosynthetic process"/>
    <property type="evidence" value="ECO:0007669"/>
    <property type="project" value="UniProtKB-KW"/>
</dbReference>
<dbReference type="GO" id="GO:0009423">
    <property type="term" value="P:chorismate biosynthetic process"/>
    <property type="evidence" value="ECO:0007669"/>
    <property type="project" value="UniProtKB-UniRule"/>
</dbReference>
<evidence type="ECO:0000256" key="1">
    <source>
        <dbReference type="ARBA" id="ARBA00004811"/>
    </source>
</evidence>
<comment type="subcellular location">
    <subcellularLocation>
        <location evidence="7">Cytoplasm</location>
    </subcellularLocation>
</comment>
<evidence type="ECO:0000256" key="4">
    <source>
        <dbReference type="ARBA" id="ARBA00022679"/>
    </source>
</evidence>
<keyword evidence="11" id="KW-1185">Reference proteome</keyword>
<feature type="binding site" evidence="7">
    <location>
        <position position="131"/>
    </location>
    <ligand>
        <name>phosphoenolpyruvate</name>
        <dbReference type="ChEBI" id="CHEBI:58702"/>
    </ligand>
</feature>
<dbReference type="HAMAP" id="MF_00210">
    <property type="entry name" value="EPSP_synth"/>
    <property type="match status" value="1"/>
</dbReference>
<dbReference type="Gene3D" id="3.65.10.10">
    <property type="entry name" value="Enolpyruvate transferase domain"/>
    <property type="match status" value="2"/>
</dbReference>
<dbReference type="PANTHER" id="PTHR21090:SF5">
    <property type="entry name" value="PENTAFUNCTIONAL AROM POLYPEPTIDE"/>
    <property type="match status" value="1"/>
</dbReference>
<dbReference type="Proteomes" id="UP000241434">
    <property type="component" value="Unassembled WGS sequence"/>
</dbReference>
<comment type="subunit">
    <text evidence="7">Monomer.</text>
</comment>
<comment type="caution">
    <text evidence="10">The sequence shown here is derived from an EMBL/GenBank/DDBJ whole genome shotgun (WGS) entry which is preliminary data.</text>
</comment>
<name>A0A2P7PZU0_9FIRM</name>
<dbReference type="RefSeq" id="WP_106776975.1">
    <property type="nucleotide sequence ID" value="NZ_JYGE01000005.1"/>
</dbReference>
<gene>
    <name evidence="7" type="primary">aroA</name>
    <name evidence="10" type="ORF">UF10_06255</name>
</gene>
<dbReference type="UniPathway" id="UPA00053">
    <property type="reaction ID" value="UER00089"/>
</dbReference>
<evidence type="ECO:0000256" key="2">
    <source>
        <dbReference type="ARBA" id="ARBA00009948"/>
    </source>
</evidence>
<evidence type="ECO:0000256" key="5">
    <source>
        <dbReference type="ARBA" id="ARBA00023141"/>
    </source>
</evidence>
<dbReference type="NCBIfam" id="TIGR01356">
    <property type="entry name" value="aroA"/>
    <property type="match status" value="1"/>
</dbReference>
<dbReference type="InterPro" id="IPR023193">
    <property type="entry name" value="EPSP_synthase_CS"/>
</dbReference>
<dbReference type="GO" id="GO:0008652">
    <property type="term" value="P:amino acid biosynthetic process"/>
    <property type="evidence" value="ECO:0007669"/>
    <property type="project" value="UniProtKB-KW"/>
</dbReference>
<feature type="binding site" evidence="7">
    <location>
        <position position="448"/>
    </location>
    <ligand>
        <name>phosphoenolpyruvate</name>
        <dbReference type="ChEBI" id="CHEBI:58702"/>
    </ligand>
</feature>
<comment type="function">
    <text evidence="7">Catalyzes the transfer of the enolpyruvyl moiety of phosphoenolpyruvate (PEP) to the 5-hydroxyl of shikimate-3-phosphate (S3P) to produce enolpyruvyl shikimate-3-phosphate and inorganic phosphate.</text>
</comment>
<evidence type="ECO:0000256" key="7">
    <source>
        <dbReference type="HAMAP-Rule" id="MF_00210"/>
    </source>
</evidence>
<keyword evidence="7" id="KW-0963">Cytoplasm</keyword>
<feature type="binding site" evidence="7">
    <location>
        <position position="28"/>
    </location>
    <ligand>
        <name>3-phosphoshikimate</name>
        <dbReference type="ChEBI" id="CHEBI:145989"/>
    </ligand>
</feature>
<feature type="domain" description="Enolpyruvate transferase" evidence="9">
    <location>
        <begin position="15"/>
        <end position="87"/>
    </location>
</feature>
<comment type="similarity">
    <text evidence="2 7">Belongs to the EPSP synthase family.</text>
</comment>
<keyword evidence="4 7" id="KW-0808">Transferase</keyword>
<feature type="binding site" evidence="7">
    <location>
        <position position="33"/>
    </location>
    <ligand>
        <name>3-phosphoshikimate</name>
        <dbReference type="ChEBI" id="CHEBI:145989"/>
    </ligand>
</feature>
<dbReference type="GO" id="GO:0003866">
    <property type="term" value="F:3-phosphoshikimate 1-carboxyvinyltransferase activity"/>
    <property type="evidence" value="ECO:0007669"/>
    <property type="project" value="UniProtKB-UniRule"/>
</dbReference>
<comment type="pathway">
    <text evidence="1 7">Metabolic intermediate biosynthesis; chorismate biosynthesis; chorismate from D-erythrose 4-phosphate and phosphoenolpyruvate: step 6/7.</text>
</comment>
<feature type="binding site" evidence="7">
    <location>
        <position position="203"/>
    </location>
    <ligand>
        <name>3-phosphoshikimate</name>
        <dbReference type="ChEBI" id="CHEBI:145989"/>
    </ligand>
</feature>
<evidence type="ECO:0000313" key="11">
    <source>
        <dbReference type="Proteomes" id="UP000241434"/>
    </source>
</evidence>
<dbReference type="OrthoDB" id="9809920at2"/>
<keyword evidence="3 7" id="KW-0028">Amino-acid biosynthesis</keyword>
<evidence type="ECO:0000256" key="8">
    <source>
        <dbReference type="SAM" id="Coils"/>
    </source>
</evidence>
<proteinExistence type="inferred from homology"/>
<dbReference type="PROSITE" id="PS00885">
    <property type="entry name" value="EPSP_SYNTHASE_2"/>
    <property type="match status" value="1"/>
</dbReference>
<dbReference type="EMBL" id="JYGE01000005">
    <property type="protein sequence ID" value="PSJ31237.1"/>
    <property type="molecule type" value="Genomic_DNA"/>
</dbReference>
<accession>A0A2P7PZU0</accession>
<dbReference type="AlphaFoldDB" id="A0A2P7PZU0"/>
<feature type="binding site" evidence="7">
    <location>
        <position position="159"/>
    </location>
    <ligand>
        <name>phosphoenolpyruvate</name>
        <dbReference type="ChEBI" id="CHEBI:58702"/>
    </ligand>
</feature>
<feature type="binding site" evidence="7">
    <location>
        <position position="374"/>
    </location>
    <ligand>
        <name>3-phosphoshikimate</name>
        <dbReference type="ChEBI" id="CHEBI:145989"/>
    </ligand>
</feature>
<feature type="domain" description="Enolpyruvate transferase" evidence="9">
    <location>
        <begin position="103"/>
        <end position="482"/>
    </location>
</feature>
<protein>
    <recommendedName>
        <fullName evidence="7">3-phosphoshikimate 1-carboxyvinyltransferase</fullName>
        <ecNumber evidence="7">2.5.1.19</ecNumber>
    </recommendedName>
    <alternativeName>
        <fullName evidence="7">5-enolpyruvylshikimate-3-phosphate synthase</fullName>
        <shortName evidence="7">EPSP synthase</shortName>
        <shortName evidence="7">EPSPS</shortName>
    </alternativeName>
</protein>
<dbReference type="Pfam" id="PF00275">
    <property type="entry name" value="EPSP_synthase"/>
    <property type="match status" value="2"/>
</dbReference>
<comment type="caution">
    <text evidence="7">Lacks conserved residue(s) required for the propagation of feature annotation.</text>
</comment>
<comment type="catalytic activity">
    <reaction evidence="6">
        <text>3-phosphoshikimate + phosphoenolpyruvate = 5-O-(1-carboxyvinyl)-3-phosphoshikimate + phosphate</text>
        <dbReference type="Rhea" id="RHEA:21256"/>
        <dbReference type="ChEBI" id="CHEBI:43474"/>
        <dbReference type="ChEBI" id="CHEBI:57701"/>
        <dbReference type="ChEBI" id="CHEBI:58702"/>
        <dbReference type="ChEBI" id="CHEBI:145989"/>
        <dbReference type="EC" id="2.5.1.19"/>
    </reaction>
    <physiologicalReaction direction="left-to-right" evidence="6">
        <dbReference type="Rhea" id="RHEA:21257"/>
    </physiologicalReaction>
</comment>
<feature type="binding site" evidence="7">
    <location>
        <position position="230"/>
    </location>
    <ligand>
        <name>3-phosphoshikimate</name>
        <dbReference type="ChEBI" id="CHEBI:145989"/>
    </ligand>
</feature>
<dbReference type="PANTHER" id="PTHR21090">
    <property type="entry name" value="AROM/DEHYDROQUINATE SYNTHASE"/>
    <property type="match status" value="1"/>
</dbReference>
<feature type="binding site" evidence="7">
    <location>
        <position position="401"/>
    </location>
    <ligand>
        <name>3-phosphoshikimate</name>
        <dbReference type="ChEBI" id="CHEBI:145989"/>
    </ligand>
</feature>
<feature type="binding site" evidence="7">
    <location>
        <position position="204"/>
    </location>
    <ligand>
        <name>3-phosphoshikimate</name>
        <dbReference type="ChEBI" id="CHEBI:145989"/>
    </ligand>
</feature>
<dbReference type="InterPro" id="IPR001986">
    <property type="entry name" value="Enolpyruvate_Tfrase_dom"/>
</dbReference>
<evidence type="ECO:0000256" key="6">
    <source>
        <dbReference type="ARBA" id="ARBA00044633"/>
    </source>
</evidence>
<reference evidence="10" key="1">
    <citation type="thesis" date="2015" institute="Rutgers" country="The State University of New Jersey, 14 College Farm Rd., New Brunswick, NJ, USA">
        <title>Ammonia toxicity in bacteria and its implications for treatment of and resource recovery from highly nitrogenous organic wastes.</title>
        <authorList>
            <person name="Luther A.K."/>
        </authorList>
    </citation>
    <scope>NUCLEOTIDE SEQUENCE</scope>
    <source>
        <strain evidence="10">RT-10B</strain>
    </source>
</reference>
<keyword evidence="8" id="KW-0175">Coiled coil</keyword>
<dbReference type="InterPro" id="IPR006264">
    <property type="entry name" value="EPSP_synthase"/>
</dbReference>
<feature type="binding site" evidence="7">
    <location>
        <position position="474"/>
    </location>
    <ligand>
        <name>phosphoenolpyruvate</name>
        <dbReference type="ChEBI" id="CHEBI:58702"/>
    </ligand>
</feature>
<feature type="binding site" evidence="7">
    <location>
        <position position="29"/>
    </location>
    <ligand>
        <name>3-phosphoshikimate</name>
        <dbReference type="ChEBI" id="CHEBI:145989"/>
    </ligand>
</feature>
<feature type="binding site" evidence="7">
    <location>
        <position position="202"/>
    </location>
    <ligand>
        <name>3-phosphoshikimate</name>
        <dbReference type="ChEBI" id="CHEBI:145989"/>
    </ligand>
</feature>
<evidence type="ECO:0000259" key="9">
    <source>
        <dbReference type="Pfam" id="PF00275"/>
    </source>
</evidence>
<dbReference type="PIRSF" id="PIRSF000505">
    <property type="entry name" value="EPSPS"/>
    <property type="match status" value="1"/>
</dbReference>
<feature type="coiled-coil region" evidence="8">
    <location>
        <begin position="332"/>
        <end position="359"/>
    </location>
</feature>
<dbReference type="InterPro" id="IPR013792">
    <property type="entry name" value="RNA3'P_cycl/enolpyr_Trfase_a/b"/>
</dbReference>
<dbReference type="CDD" id="cd01556">
    <property type="entry name" value="EPSP_synthase"/>
    <property type="match status" value="1"/>
</dbReference>
<dbReference type="EC" id="2.5.1.19" evidence="7"/>
<dbReference type="SUPFAM" id="SSF55205">
    <property type="entry name" value="EPT/RTPC-like"/>
    <property type="match status" value="1"/>
</dbReference>
<feature type="binding site" evidence="7">
    <location>
        <position position="204"/>
    </location>
    <ligand>
        <name>phosphoenolpyruvate</name>
        <dbReference type="ChEBI" id="CHEBI:58702"/>
    </ligand>
</feature>